<keyword evidence="1" id="KW-0812">Transmembrane</keyword>
<reference evidence="2 3" key="1">
    <citation type="submission" date="2024-03" db="EMBL/GenBank/DDBJ databases">
        <title>Complete genome sequence of the green alga Chloropicon roscoffensis RCC1871.</title>
        <authorList>
            <person name="Lemieux C."/>
            <person name="Pombert J.-F."/>
            <person name="Otis C."/>
            <person name="Turmel M."/>
        </authorList>
    </citation>
    <scope>NUCLEOTIDE SEQUENCE [LARGE SCALE GENOMIC DNA]</scope>
    <source>
        <strain evidence="2 3">RCC1871</strain>
    </source>
</reference>
<feature type="transmembrane region" description="Helical" evidence="1">
    <location>
        <begin position="21"/>
        <end position="42"/>
    </location>
</feature>
<dbReference type="Proteomes" id="UP001472866">
    <property type="component" value="Chromosome 05"/>
</dbReference>
<dbReference type="AlphaFoldDB" id="A0AAX4P9A6"/>
<keyword evidence="3" id="KW-1185">Reference proteome</keyword>
<sequence length="384" mass="44149">MLLRSPHKARKGRKGGQRISRLSTIVNGILLVIAFAWINFLAVRSLERDRSRLLYDLYDDDEGGACGSVLWMDRPLHCCGEQKKACERMLTPYSGCLIADWTYRTKGTNKVWSGKKEEVEDCDFVELERIVDHGSMIRANESVYVPYGTLHDFVQRVLPEITAPFVLITGTYEVDPHLAASTYDSFLDWAAVLQHPHLLHLYNMNPWFRHPKQSGWPYGILRPLLYEPFYDAAIEKSETGIYFGPLGLSNLGRLGLPGFLGIREDAWDRADLHASHADKSSRVPFKEYAQLLASHQFVLSPDGDRKDCARNYEALGLGTQPVTDLDIRDYDFYRNCGLIFDENLHDWENLKLEPARVERRVVLNEYWASKLSHAIRTRDFRLHC</sequence>
<evidence type="ECO:0000313" key="2">
    <source>
        <dbReference type="EMBL" id="WZN62424.1"/>
    </source>
</evidence>
<gene>
    <name evidence="2" type="ORF">HKI87_05g39610</name>
</gene>
<proteinExistence type="predicted"/>
<dbReference type="EMBL" id="CP151505">
    <property type="protein sequence ID" value="WZN62424.1"/>
    <property type="molecule type" value="Genomic_DNA"/>
</dbReference>
<evidence type="ECO:0000256" key="1">
    <source>
        <dbReference type="SAM" id="Phobius"/>
    </source>
</evidence>
<organism evidence="2 3">
    <name type="scientific">Chloropicon roscoffensis</name>
    <dbReference type="NCBI Taxonomy" id="1461544"/>
    <lineage>
        <taxon>Eukaryota</taxon>
        <taxon>Viridiplantae</taxon>
        <taxon>Chlorophyta</taxon>
        <taxon>Chloropicophyceae</taxon>
        <taxon>Chloropicales</taxon>
        <taxon>Chloropicaceae</taxon>
        <taxon>Chloropicon</taxon>
    </lineage>
</organism>
<protein>
    <submittedName>
        <fullName evidence="2">Uncharacterized protein</fullName>
    </submittedName>
</protein>
<keyword evidence="1" id="KW-0472">Membrane</keyword>
<name>A0AAX4P9A6_9CHLO</name>
<keyword evidence="1" id="KW-1133">Transmembrane helix</keyword>
<evidence type="ECO:0000313" key="3">
    <source>
        <dbReference type="Proteomes" id="UP001472866"/>
    </source>
</evidence>
<accession>A0AAX4P9A6</accession>